<keyword evidence="1" id="KW-0472">Membrane</keyword>
<dbReference type="OrthoDB" id="8449931at2"/>
<evidence type="ECO:0000313" key="3">
    <source>
        <dbReference type="Proteomes" id="UP000244173"/>
    </source>
</evidence>
<dbReference type="Pfam" id="PF19659">
    <property type="entry name" value="DUF6162"/>
    <property type="match status" value="1"/>
</dbReference>
<keyword evidence="3" id="KW-1185">Reference proteome</keyword>
<keyword evidence="1" id="KW-1133">Transmembrane helix</keyword>
<feature type="transmembrane region" description="Helical" evidence="1">
    <location>
        <begin position="17"/>
        <end position="36"/>
    </location>
</feature>
<dbReference type="EMBL" id="CP028519">
    <property type="protein sequence ID" value="AVY94111.1"/>
    <property type="molecule type" value="Genomic_DNA"/>
</dbReference>
<dbReference type="Proteomes" id="UP000244173">
    <property type="component" value="Chromosome"/>
</dbReference>
<dbReference type="RefSeq" id="WP_107889185.1">
    <property type="nucleotide sequence ID" value="NZ_CP028519.1"/>
</dbReference>
<accession>A0A2S0P9R2</accession>
<dbReference type="AlphaFoldDB" id="A0A2S0P9R2"/>
<sequence>MATRIVVRPAGAGHETLWVALWAALILAVAATVVVLRTDRAGEQALPAHQIDARRDLTAAEQGVYADLLIAADEIPLLDHGRPAVTALADAGLPPFATDVSSAKRGGHVWSRLQDGTRLAFAGVSADAGVAGSMLLRIAAADDGHGHAAAADVWLRRSLKALPARLDDASLAEAGWLQVVARFDAGVTRQSQD</sequence>
<protein>
    <submittedName>
        <fullName evidence="2">Uncharacterized protein</fullName>
    </submittedName>
</protein>
<dbReference type="InterPro" id="IPR046160">
    <property type="entry name" value="DUF6162"/>
</dbReference>
<evidence type="ECO:0000313" key="2">
    <source>
        <dbReference type="EMBL" id="AVY94111.1"/>
    </source>
</evidence>
<name>A0A2S0P9R2_9NEIS</name>
<dbReference type="KEGG" id="maer:DAI18_08675"/>
<reference evidence="2 3" key="1">
    <citation type="submission" date="2018-04" db="EMBL/GenBank/DDBJ databases">
        <title>Denitrifier Microvirgula.</title>
        <authorList>
            <person name="Anderson E."/>
            <person name="Jang J."/>
            <person name="Ishii S."/>
        </authorList>
    </citation>
    <scope>NUCLEOTIDE SEQUENCE [LARGE SCALE GENOMIC DNA]</scope>
    <source>
        <strain evidence="2 3">BE2.4</strain>
    </source>
</reference>
<gene>
    <name evidence="2" type="ORF">DAI18_08675</name>
</gene>
<keyword evidence="1" id="KW-0812">Transmembrane</keyword>
<organism evidence="2 3">
    <name type="scientific">Microvirgula aerodenitrificans</name>
    <dbReference type="NCBI Taxonomy" id="57480"/>
    <lineage>
        <taxon>Bacteria</taxon>
        <taxon>Pseudomonadati</taxon>
        <taxon>Pseudomonadota</taxon>
        <taxon>Betaproteobacteria</taxon>
        <taxon>Neisseriales</taxon>
        <taxon>Aquaspirillaceae</taxon>
        <taxon>Microvirgula</taxon>
    </lineage>
</organism>
<evidence type="ECO:0000256" key="1">
    <source>
        <dbReference type="SAM" id="Phobius"/>
    </source>
</evidence>
<dbReference type="STRING" id="1122240.GCA_000620105_03472"/>
<proteinExistence type="predicted"/>